<dbReference type="SUPFAM" id="SSF51419">
    <property type="entry name" value="PLP-binding barrel"/>
    <property type="match status" value="1"/>
</dbReference>
<keyword evidence="6 9" id="KW-0663">Pyridoxal phosphate</keyword>
<evidence type="ECO:0000313" key="14">
    <source>
        <dbReference type="Proteomes" id="UP000516072"/>
    </source>
</evidence>
<dbReference type="Pfam" id="PF00842">
    <property type="entry name" value="Ala_racemase_C"/>
    <property type="match status" value="1"/>
</dbReference>
<evidence type="ECO:0000256" key="7">
    <source>
        <dbReference type="ARBA" id="ARBA00023235"/>
    </source>
</evidence>
<dbReference type="EMBL" id="LR778175">
    <property type="protein sequence ID" value="CAB1274419.1"/>
    <property type="molecule type" value="Genomic_DNA"/>
</dbReference>
<dbReference type="Gene3D" id="3.20.20.10">
    <property type="entry name" value="Alanine racemase"/>
    <property type="match status" value="1"/>
</dbReference>
<reference evidence="13 14" key="1">
    <citation type="submission" date="2020-03" db="EMBL/GenBank/DDBJ databases">
        <authorList>
            <person name="Picone N."/>
        </authorList>
    </citation>
    <scope>NUCLEOTIDE SEQUENCE [LARGE SCALE GENOMIC DNA]</scope>
    <source>
        <strain evidence="13">NSCAC1</strain>
    </source>
</reference>
<dbReference type="NCBIfam" id="TIGR00492">
    <property type="entry name" value="alr"/>
    <property type="match status" value="1"/>
</dbReference>
<dbReference type="Proteomes" id="UP000516072">
    <property type="component" value="Chromosome"/>
</dbReference>
<comment type="similarity">
    <text evidence="4 9">Belongs to the alanine racemase family.</text>
</comment>
<feature type="active site" description="Proton acceptor; specific for D-alanine" evidence="9">
    <location>
        <position position="34"/>
    </location>
</feature>
<gene>
    <name evidence="13" type="primary">alr</name>
    <name evidence="13" type="ORF">NSCAC_0159</name>
</gene>
<evidence type="ECO:0000256" key="5">
    <source>
        <dbReference type="ARBA" id="ARBA00013089"/>
    </source>
</evidence>
<dbReference type="InterPro" id="IPR011079">
    <property type="entry name" value="Ala_racemase_C"/>
</dbReference>
<dbReference type="EC" id="5.1.1.1" evidence="5 9"/>
<dbReference type="Pfam" id="PF01168">
    <property type="entry name" value="Ala_racemase_N"/>
    <property type="match status" value="1"/>
</dbReference>
<evidence type="ECO:0000256" key="2">
    <source>
        <dbReference type="ARBA" id="ARBA00001933"/>
    </source>
</evidence>
<evidence type="ECO:0000256" key="1">
    <source>
        <dbReference type="ARBA" id="ARBA00000316"/>
    </source>
</evidence>
<dbReference type="InterPro" id="IPR009006">
    <property type="entry name" value="Ala_racemase/Decarboxylase_C"/>
</dbReference>
<evidence type="ECO:0000256" key="9">
    <source>
        <dbReference type="HAMAP-Rule" id="MF_01201"/>
    </source>
</evidence>
<dbReference type="CDD" id="cd06827">
    <property type="entry name" value="PLPDE_III_AR_proteobact"/>
    <property type="match status" value="1"/>
</dbReference>
<dbReference type="PANTHER" id="PTHR30511">
    <property type="entry name" value="ALANINE RACEMASE"/>
    <property type="match status" value="1"/>
</dbReference>
<feature type="binding site" evidence="9 11">
    <location>
        <position position="130"/>
    </location>
    <ligand>
        <name>substrate</name>
    </ligand>
</feature>
<dbReference type="GO" id="GO:0005829">
    <property type="term" value="C:cytosol"/>
    <property type="evidence" value="ECO:0007669"/>
    <property type="project" value="TreeGrafter"/>
</dbReference>
<dbReference type="PANTHER" id="PTHR30511:SF4">
    <property type="entry name" value="ALANINE RACEMASE, BIOSYNTHETIC"/>
    <property type="match status" value="1"/>
</dbReference>
<dbReference type="AlphaFoldDB" id="A0A7G1Q7K4"/>
<comment type="function">
    <text evidence="9">Catalyzes the interconversion of L-alanine and D-alanine. May also act on other amino acids.</text>
</comment>
<evidence type="ECO:0000256" key="3">
    <source>
        <dbReference type="ARBA" id="ARBA00004752"/>
    </source>
</evidence>
<proteinExistence type="inferred from homology"/>
<evidence type="ECO:0000256" key="6">
    <source>
        <dbReference type="ARBA" id="ARBA00022898"/>
    </source>
</evidence>
<dbReference type="RefSeq" id="WP_197744556.1">
    <property type="nucleotide sequence ID" value="NZ_LR778175.1"/>
</dbReference>
<comment type="pathway">
    <text evidence="8 9">Amino-acid biosynthesis; D-alanine biosynthesis; D-alanine from L-alanine: step 1/1.</text>
</comment>
<sequence length="356" mass="39147">MDYPQALIDTAALQHNLNIVRKKAPHSKVIGIIKADGYGHGIVEVAKSLIKGVDSFGVARLQEGIHLRQDGIHCPIILLSGISNKADLEHAATHNLNLVIHHITQLELLQQVVLPNPISVWVKVDTGMHRLGFPPQQIHEVITLLRNCSSVLSIIGLMSHFANADKFSDSFTLTQLEIFNHLKINLPRSFANSAAIMIYPQSQLDWVRPGLMLYGISPFKDSTGSELNLKSVMTLKSRLIAIQHLHTGDKVGYDSTWICPKSMPVGIVALGYGDGYPRHIQNETPMLVNGAFVPIIGRISMDMITLDLRTQPNATVGDPVIAWGAGLPIERIAHRAGTIPYELVCQVTPRVPRVLL</sequence>
<keyword evidence="14" id="KW-1185">Reference proteome</keyword>
<dbReference type="PRINTS" id="PR00992">
    <property type="entry name" value="ALARACEMASE"/>
</dbReference>
<evidence type="ECO:0000259" key="12">
    <source>
        <dbReference type="SMART" id="SM01005"/>
    </source>
</evidence>
<dbReference type="InterPro" id="IPR029066">
    <property type="entry name" value="PLP-binding_barrel"/>
</dbReference>
<dbReference type="InterPro" id="IPR020622">
    <property type="entry name" value="Ala_racemase_pyridoxalP-BS"/>
</dbReference>
<feature type="binding site" evidence="9 11">
    <location>
        <position position="301"/>
    </location>
    <ligand>
        <name>substrate</name>
    </ligand>
</feature>
<dbReference type="KEGG" id="ntg:NSCAC_0159"/>
<evidence type="ECO:0000256" key="4">
    <source>
        <dbReference type="ARBA" id="ARBA00007880"/>
    </source>
</evidence>
<feature type="domain" description="Alanine racemase C-terminal" evidence="12">
    <location>
        <begin position="232"/>
        <end position="356"/>
    </location>
</feature>
<organism evidence="13 14">
    <name type="scientific">Candidatus Nitrosacidococcus tergens</name>
    <dbReference type="NCBI Taxonomy" id="553981"/>
    <lineage>
        <taxon>Bacteria</taxon>
        <taxon>Pseudomonadati</taxon>
        <taxon>Pseudomonadota</taxon>
        <taxon>Gammaproteobacteria</taxon>
        <taxon>Chromatiales</taxon>
        <taxon>Chromatiaceae</taxon>
        <taxon>Candidatus Nitrosacidococcus</taxon>
    </lineage>
</organism>
<dbReference type="PROSITE" id="PS00395">
    <property type="entry name" value="ALANINE_RACEMASE"/>
    <property type="match status" value="1"/>
</dbReference>
<feature type="active site" description="Proton acceptor; specific for L-alanine" evidence="9">
    <location>
        <position position="253"/>
    </location>
</feature>
<dbReference type="InterPro" id="IPR001608">
    <property type="entry name" value="Ala_racemase_N"/>
</dbReference>
<evidence type="ECO:0000256" key="10">
    <source>
        <dbReference type="PIRSR" id="PIRSR600821-50"/>
    </source>
</evidence>
<accession>A0A7G1Q7K4</accession>
<name>A0A7G1Q7K4_9GAMM</name>
<dbReference type="UniPathway" id="UPA00042">
    <property type="reaction ID" value="UER00497"/>
</dbReference>
<dbReference type="GO" id="GO:0008784">
    <property type="term" value="F:alanine racemase activity"/>
    <property type="evidence" value="ECO:0007669"/>
    <property type="project" value="UniProtKB-UniRule"/>
</dbReference>
<dbReference type="Gene3D" id="2.40.37.10">
    <property type="entry name" value="Lyase, Ornithine Decarboxylase, Chain A, domain 1"/>
    <property type="match status" value="1"/>
</dbReference>
<dbReference type="HAMAP" id="MF_01201">
    <property type="entry name" value="Ala_racemase"/>
    <property type="match status" value="1"/>
</dbReference>
<evidence type="ECO:0000256" key="8">
    <source>
        <dbReference type="ARBA" id="ARBA00037912"/>
    </source>
</evidence>
<protein>
    <recommendedName>
        <fullName evidence="5 9">Alanine racemase</fullName>
        <ecNumber evidence="5 9">5.1.1.1</ecNumber>
    </recommendedName>
</protein>
<keyword evidence="7 9" id="KW-0413">Isomerase</keyword>
<comment type="cofactor">
    <cofactor evidence="2 9 10">
        <name>pyridoxal 5'-phosphate</name>
        <dbReference type="ChEBI" id="CHEBI:597326"/>
    </cofactor>
</comment>
<dbReference type="GO" id="GO:0030632">
    <property type="term" value="P:D-alanine biosynthetic process"/>
    <property type="evidence" value="ECO:0007669"/>
    <property type="project" value="UniProtKB-UniRule"/>
</dbReference>
<dbReference type="GO" id="GO:0030170">
    <property type="term" value="F:pyridoxal phosphate binding"/>
    <property type="evidence" value="ECO:0007669"/>
    <property type="project" value="UniProtKB-UniRule"/>
</dbReference>
<dbReference type="SUPFAM" id="SSF50621">
    <property type="entry name" value="Alanine racemase C-terminal domain-like"/>
    <property type="match status" value="1"/>
</dbReference>
<feature type="modified residue" description="N6-(pyridoxal phosphate)lysine" evidence="9 10">
    <location>
        <position position="34"/>
    </location>
</feature>
<comment type="catalytic activity">
    <reaction evidence="1 9">
        <text>L-alanine = D-alanine</text>
        <dbReference type="Rhea" id="RHEA:20249"/>
        <dbReference type="ChEBI" id="CHEBI:57416"/>
        <dbReference type="ChEBI" id="CHEBI:57972"/>
        <dbReference type="EC" id="5.1.1.1"/>
    </reaction>
</comment>
<comment type="pathway">
    <text evidence="3">Cell wall biogenesis; peptidoglycan biosynthesis.</text>
</comment>
<dbReference type="FunFam" id="3.20.20.10:FF:000002">
    <property type="entry name" value="Alanine racemase"/>
    <property type="match status" value="1"/>
</dbReference>
<evidence type="ECO:0000313" key="13">
    <source>
        <dbReference type="EMBL" id="CAB1274419.1"/>
    </source>
</evidence>
<dbReference type="InterPro" id="IPR000821">
    <property type="entry name" value="Ala_racemase"/>
</dbReference>
<dbReference type="SMART" id="SM01005">
    <property type="entry name" value="Ala_racemase_C"/>
    <property type="match status" value="1"/>
</dbReference>
<evidence type="ECO:0000256" key="11">
    <source>
        <dbReference type="PIRSR" id="PIRSR600821-52"/>
    </source>
</evidence>